<dbReference type="Pfam" id="PF01548">
    <property type="entry name" value="DEDD_Tnp_IS110"/>
    <property type="match status" value="1"/>
</dbReference>
<proteinExistence type="predicted"/>
<keyword evidence="4" id="KW-1185">Reference proteome</keyword>
<sequence>MTSNDFTSIDVFCALDVGKLEHHGTALLRDGRATVDKPLPNGEPALRQLFTRLQRKGRVLVVVDQPASIGTLAVTVARACGCEVAYLPGLSMRRLADLHPGTGKTDARDAYVIADAARTLPHLLHSIEPEDSVRAELTMVLGHDDDLAGDATRTSNRLRGLLTSIHPALERVLGPRLRHPAVLALLQDFGSPAALAEAGTEQMIHVMLAAAPRMRSADHLAKQINQALAEQTVEVPGTASATEIVSGRAETLAVTLKRREMLETRVAALLGAHPLAKVLTSMPGVAVRTGARILAEIGDASAFSTAAHLASYAGLTPTTHRSGTSIRGEGPPRGGNKQLKRALFLAAFASLSSPESRSYYDKKRAEKKRHNAALICLTRRRVDVLFAMLRDGTLYQPRHEQTA</sequence>
<dbReference type="PANTHER" id="PTHR33055:SF3">
    <property type="entry name" value="PUTATIVE TRANSPOSASE FOR IS117-RELATED"/>
    <property type="match status" value="1"/>
</dbReference>
<dbReference type="Pfam" id="PF02371">
    <property type="entry name" value="Transposase_20"/>
    <property type="match status" value="1"/>
</dbReference>
<feature type="domain" description="Transposase IS110-like N-terminal" evidence="1">
    <location>
        <begin position="13"/>
        <end position="167"/>
    </location>
</feature>
<evidence type="ECO:0000259" key="1">
    <source>
        <dbReference type="Pfam" id="PF01548"/>
    </source>
</evidence>
<gene>
    <name evidence="3" type="ORF">OKJ48_36095</name>
</gene>
<dbReference type="NCBIfam" id="NF033542">
    <property type="entry name" value="transpos_IS110"/>
    <property type="match status" value="1"/>
</dbReference>
<evidence type="ECO:0000259" key="2">
    <source>
        <dbReference type="Pfam" id="PF02371"/>
    </source>
</evidence>
<dbReference type="InterPro" id="IPR003346">
    <property type="entry name" value="Transposase_20"/>
</dbReference>
<dbReference type="Proteomes" id="UP001352223">
    <property type="component" value="Unassembled WGS sequence"/>
</dbReference>
<name>A0ABU6CLN3_9ACTN</name>
<comment type="caution">
    <text evidence="3">The sequence shown here is derived from an EMBL/GenBank/DDBJ whole genome shotgun (WGS) entry which is preliminary data.</text>
</comment>
<dbReference type="InterPro" id="IPR047650">
    <property type="entry name" value="Transpos_IS110"/>
</dbReference>
<dbReference type="InterPro" id="IPR002525">
    <property type="entry name" value="Transp_IS110-like_N"/>
</dbReference>
<evidence type="ECO:0000313" key="4">
    <source>
        <dbReference type="Proteomes" id="UP001352223"/>
    </source>
</evidence>
<protein>
    <submittedName>
        <fullName evidence="3">IS110 family transposase</fullName>
    </submittedName>
</protein>
<organism evidence="3 4">
    <name type="scientific">Streptomyces kunmingensis</name>
    <dbReference type="NCBI Taxonomy" id="68225"/>
    <lineage>
        <taxon>Bacteria</taxon>
        <taxon>Bacillati</taxon>
        <taxon>Actinomycetota</taxon>
        <taxon>Actinomycetes</taxon>
        <taxon>Kitasatosporales</taxon>
        <taxon>Streptomycetaceae</taxon>
        <taxon>Streptomyces</taxon>
    </lineage>
</organism>
<reference evidence="3 4" key="1">
    <citation type="submission" date="2022-10" db="EMBL/GenBank/DDBJ databases">
        <authorList>
            <person name="Xie J."/>
            <person name="Shen N."/>
        </authorList>
    </citation>
    <scope>NUCLEOTIDE SEQUENCE [LARGE SCALE GENOMIC DNA]</scope>
    <source>
        <strain evidence="3 4">DSM 41681</strain>
    </source>
</reference>
<dbReference type="PANTHER" id="PTHR33055">
    <property type="entry name" value="TRANSPOSASE FOR INSERTION SEQUENCE ELEMENT IS1111A"/>
    <property type="match status" value="1"/>
</dbReference>
<dbReference type="EMBL" id="JAOZYB010000333">
    <property type="protein sequence ID" value="MEB3965613.1"/>
    <property type="molecule type" value="Genomic_DNA"/>
</dbReference>
<evidence type="ECO:0000313" key="3">
    <source>
        <dbReference type="EMBL" id="MEB3965613.1"/>
    </source>
</evidence>
<dbReference type="RefSeq" id="WP_324774041.1">
    <property type="nucleotide sequence ID" value="NZ_BAAATS010000047.1"/>
</dbReference>
<accession>A0ABU6CLN3</accession>
<feature type="domain" description="Transposase IS116/IS110/IS902 C-terminal" evidence="2">
    <location>
        <begin position="277"/>
        <end position="360"/>
    </location>
</feature>